<dbReference type="Proteomes" id="UP000247523">
    <property type="component" value="Unassembled WGS sequence"/>
</dbReference>
<dbReference type="InterPro" id="IPR013738">
    <property type="entry name" value="Beta_galactosidase_Trimer"/>
</dbReference>
<dbReference type="SUPFAM" id="SSF51445">
    <property type="entry name" value="(Trans)glycosidases"/>
    <property type="match status" value="1"/>
</dbReference>
<comment type="similarity">
    <text evidence="2 6">Belongs to the glycosyl hydrolase 42 family.</text>
</comment>
<evidence type="ECO:0000256" key="9">
    <source>
        <dbReference type="PIRSR" id="PIRSR001084-3"/>
    </source>
</evidence>
<protein>
    <recommendedName>
        <fullName evidence="3 6">Beta-galactosidase</fullName>
        <shortName evidence="6">Beta-gal</shortName>
        <ecNumber evidence="3 6">3.2.1.23</ecNumber>
    </recommendedName>
</protein>
<organism evidence="12 15">
    <name type="scientific">Lachnotalea glycerini</name>
    <dbReference type="NCBI Taxonomy" id="1763509"/>
    <lineage>
        <taxon>Bacteria</taxon>
        <taxon>Bacillati</taxon>
        <taxon>Bacillota</taxon>
        <taxon>Clostridia</taxon>
        <taxon>Lachnospirales</taxon>
        <taxon>Lachnospiraceae</taxon>
        <taxon>Lachnotalea</taxon>
    </lineage>
</organism>
<dbReference type="CDD" id="cd03143">
    <property type="entry name" value="A4_beta-galactosidase_middle_domain"/>
    <property type="match status" value="1"/>
</dbReference>
<proteinExistence type="inferred from homology"/>
<reference evidence="13 14" key="1">
    <citation type="journal article" date="2017" name="Genome Announc.">
        <title>Draft Genome Sequence of a Sporulating and Motile Strain of Lachnotalea glycerini Isolated from Water in Quebec City, Canada.</title>
        <authorList>
            <person name="Maheux A.F."/>
            <person name="Boudreau D.K."/>
            <person name="Berube E."/>
            <person name="Boissinot M."/>
            <person name="Raymond F."/>
            <person name="Brodeur S."/>
            <person name="Corbeil J."/>
            <person name="Isabel S."/>
            <person name="Omar R.F."/>
            <person name="Bergeron M.G."/>
        </authorList>
    </citation>
    <scope>NUCLEOTIDE SEQUENCE [LARGE SCALE GENOMIC DNA]</scope>
    <source>
        <strain evidence="13 14">CCRI-19302</strain>
    </source>
</reference>
<dbReference type="SUPFAM" id="SSF52317">
    <property type="entry name" value="Class I glutamine amidotransferase-like"/>
    <property type="match status" value="1"/>
</dbReference>
<evidence type="ECO:0000313" key="12">
    <source>
        <dbReference type="EMBL" id="PXV91228.1"/>
    </source>
</evidence>
<feature type="binding site" evidence="8">
    <location>
        <position position="154"/>
    </location>
    <ligand>
        <name>substrate</name>
    </ligand>
</feature>
<dbReference type="GO" id="GO:0046872">
    <property type="term" value="F:metal ion binding"/>
    <property type="evidence" value="ECO:0007669"/>
    <property type="project" value="UniProtKB-KW"/>
</dbReference>
<sequence length="678" mass="78072">MEKNREIRLEKILHGGDYNPEQWLDSPEILERDLELFLKADINVVTVGMFSWSLLEPEEGKYQIDWLLHIIDRMYQNEIYTILGTPSGARPQWLAKCYPEVLRVNEKRERNLFGGRHNHCYTSPAYRQKVREINFFLAKELGNHPGVLLFHLSNEYGGDCHCPLCQEKFRSWLKKRYGTIEELNRRWNTTFWSHTYQCFEQIESPSSIGEMHLHALNLDWKRFVTAQTVDFALQEKKAIRDAGCQKPFTTNFMGDYDGLNYRKFKEVIDIASWDSYPQWHSKPEPQTALETAFMHDFMRTLLKKPFLLMESSPSSTNWQEVSKLRKPGMLHAASLQAIAHGSDSVLYFQMRQSQGASEKFHGAVIDHYAGEDTRVYREVCQVGETLAGLSELAGTIQKPKAAILYDTENRWALMDAQGPRNVGLPYNETAQKLYGGLRRLGIDLDVIDMEDSLEDYRIVLIPMLYLFRAGIEDKIKFFVENGGIAVMTFWSGIVDETDACFLKGTPGNLTDVFGLRQMEMDGLYDKEENTALPIEGNSLSFKRSYTCQKLCELVKVSDAKVLMTYEKDFYKGLPVLTCNQYGKGKAYYICADMEQAFYDDLLEAIQKEANLEKPLSYIPKGVEVTTRESDEAIYLIIQNFNPDSVDMTLPLQEYTIIYGENTQKLAGFATVVLKKMKQ</sequence>
<evidence type="ECO:0000256" key="1">
    <source>
        <dbReference type="ARBA" id="ARBA00001412"/>
    </source>
</evidence>
<dbReference type="EC" id="3.2.1.23" evidence="3 6"/>
<dbReference type="InterPro" id="IPR029062">
    <property type="entry name" value="Class_I_gatase-like"/>
</dbReference>
<comment type="caution">
    <text evidence="12">The sequence shown here is derived from an EMBL/GenBank/DDBJ whole genome shotgun (WGS) entry which is preliminary data.</text>
</comment>
<dbReference type="PANTHER" id="PTHR36447">
    <property type="entry name" value="BETA-GALACTOSIDASE GANA"/>
    <property type="match status" value="1"/>
</dbReference>
<feature type="domain" description="Glycoside hydrolase family 42 N-terminal" evidence="10">
    <location>
        <begin position="17"/>
        <end position="387"/>
    </location>
</feature>
<accession>A0A255I8F5</accession>
<evidence type="ECO:0000256" key="5">
    <source>
        <dbReference type="ARBA" id="ARBA00023295"/>
    </source>
</evidence>
<dbReference type="RefSeq" id="WP_094378456.1">
    <property type="nucleotide sequence ID" value="NZ_NOKA02000012.1"/>
</dbReference>
<evidence type="ECO:0000256" key="2">
    <source>
        <dbReference type="ARBA" id="ARBA00005940"/>
    </source>
</evidence>
<evidence type="ECO:0000313" key="13">
    <source>
        <dbReference type="EMBL" id="RDY31610.1"/>
    </source>
</evidence>
<dbReference type="Proteomes" id="UP000216411">
    <property type="component" value="Unassembled WGS sequence"/>
</dbReference>
<dbReference type="Gene3D" id="3.40.50.880">
    <property type="match status" value="1"/>
</dbReference>
<dbReference type="Pfam" id="PF08532">
    <property type="entry name" value="Glyco_hydro_42M"/>
    <property type="match status" value="1"/>
</dbReference>
<feature type="binding site" evidence="8">
    <location>
        <position position="116"/>
    </location>
    <ligand>
        <name>substrate</name>
    </ligand>
</feature>
<evidence type="ECO:0000259" key="10">
    <source>
        <dbReference type="Pfam" id="PF02449"/>
    </source>
</evidence>
<evidence type="ECO:0000256" key="8">
    <source>
        <dbReference type="PIRSR" id="PIRSR001084-2"/>
    </source>
</evidence>
<feature type="binding site" evidence="9">
    <location>
        <position position="120"/>
    </location>
    <ligand>
        <name>Zn(2+)</name>
        <dbReference type="ChEBI" id="CHEBI:29105"/>
    </ligand>
</feature>
<evidence type="ECO:0000256" key="4">
    <source>
        <dbReference type="ARBA" id="ARBA00022801"/>
    </source>
</evidence>
<dbReference type="OrthoDB" id="9800974at2"/>
<gene>
    <name evidence="12" type="ORF">C8E03_104236</name>
    <name evidence="13" type="ORF">CG710_008425</name>
</gene>
<evidence type="ECO:0000313" key="15">
    <source>
        <dbReference type="Proteomes" id="UP000247523"/>
    </source>
</evidence>
<keyword evidence="5 6" id="KW-0326">Glycosidase</keyword>
<dbReference type="GO" id="GO:0005975">
    <property type="term" value="P:carbohydrate metabolic process"/>
    <property type="evidence" value="ECO:0007669"/>
    <property type="project" value="InterPro"/>
</dbReference>
<keyword evidence="14" id="KW-1185">Reference proteome</keyword>
<dbReference type="InterPro" id="IPR013780">
    <property type="entry name" value="Glyco_hydro_b"/>
</dbReference>
<keyword evidence="9" id="KW-0479">Metal-binding</keyword>
<dbReference type="GO" id="GO:0004565">
    <property type="term" value="F:beta-galactosidase activity"/>
    <property type="evidence" value="ECO:0007669"/>
    <property type="project" value="UniProtKB-EC"/>
</dbReference>
<dbReference type="Gene3D" id="3.20.20.80">
    <property type="entry name" value="Glycosidases"/>
    <property type="match status" value="1"/>
</dbReference>
<dbReference type="InterPro" id="IPR013529">
    <property type="entry name" value="Glyco_hydro_42_N"/>
</dbReference>
<dbReference type="Gene3D" id="2.60.40.1180">
    <property type="entry name" value="Golgi alpha-mannosidase II"/>
    <property type="match status" value="1"/>
</dbReference>
<feature type="binding site" evidence="9">
    <location>
        <position position="162"/>
    </location>
    <ligand>
        <name>Zn(2+)</name>
        <dbReference type="ChEBI" id="CHEBI:29105"/>
    </ligand>
</feature>
<dbReference type="PIRSF" id="PIRSF001084">
    <property type="entry name" value="B-galactosidase"/>
    <property type="match status" value="1"/>
</dbReference>
<reference evidence="13" key="3">
    <citation type="submission" date="2018-07" db="EMBL/GenBank/DDBJ databases">
        <authorList>
            <person name="Quirk P.G."/>
            <person name="Krulwich T.A."/>
        </authorList>
    </citation>
    <scope>NUCLEOTIDE SEQUENCE</scope>
    <source>
        <strain evidence="13">CCRI-19302</strain>
    </source>
</reference>
<dbReference type="InterPro" id="IPR003476">
    <property type="entry name" value="Glyco_hydro_42"/>
</dbReference>
<feature type="binding site" evidence="8">
    <location>
        <position position="318"/>
    </location>
    <ligand>
        <name>substrate</name>
    </ligand>
</feature>
<dbReference type="EMBL" id="QICS01000004">
    <property type="protein sequence ID" value="PXV91228.1"/>
    <property type="molecule type" value="Genomic_DNA"/>
</dbReference>
<dbReference type="AlphaFoldDB" id="A0A255I8F5"/>
<reference evidence="12 15" key="2">
    <citation type="submission" date="2018-05" db="EMBL/GenBank/DDBJ databases">
        <title>Genomic Encyclopedia of Type Strains, Phase IV (KMG-IV): sequencing the most valuable type-strain genomes for metagenomic binning, comparative biology and taxonomic classification.</title>
        <authorList>
            <person name="Goeker M."/>
        </authorList>
    </citation>
    <scope>NUCLEOTIDE SEQUENCE [LARGE SCALE GENOMIC DNA]</scope>
    <source>
        <strain evidence="12 15">DSM 28816</strain>
    </source>
</reference>
<keyword evidence="4 6" id="KW-0378">Hydrolase</keyword>
<evidence type="ECO:0000256" key="7">
    <source>
        <dbReference type="PIRSR" id="PIRSR001084-1"/>
    </source>
</evidence>
<feature type="binding site" evidence="9">
    <location>
        <position position="160"/>
    </location>
    <ligand>
        <name>Zn(2+)</name>
        <dbReference type="ChEBI" id="CHEBI:29105"/>
    </ligand>
</feature>
<evidence type="ECO:0000256" key="6">
    <source>
        <dbReference type="PIRNR" id="PIRNR001084"/>
    </source>
</evidence>
<dbReference type="EMBL" id="NOKA02000012">
    <property type="protein sequence ID" value="RDY31610.1"/>
    <property type="molecule type" value="Genomic_DNA"/>
</dbReference>
<name>A0A255I8F5_9FIRM</name>
<evidence type="ECO:0000259" key="11">
    <source>
        <dbReference type="Pfam" id="PF08532"/>
    </source>
</evidence>
<dbReference type="InterPro" id="IPR017853">
    <property type="entry name" value="GH"/>
</dbReference>
<dbReference type="GO" id="GO:0009341">
    <property type="term" value="C:beta-galactosidase complex"/>
    <property type="evidence" value="ECO:0007669"/>
    <property type="project" value="InterPro"/>
</dbReference>
<feature type="active site" description="Proton donor" evidence="7">
    <location>
        <position position="155"/>
    </location>
</feature>
<keyword evidence="9" id="KW-0862">Zinc</keyword>
<feature type="domain" description="Beta-galactosidase trimerisation" evidence="11">
    <location>
        <begin position="400"/>
        <end position="612"/>
    </location>
</feature>
<feature type="active site" description="Nucleophile" evidence="7">
    <location>
        <position position="310"/>
    </location>
</feature>
<evidence type="ECO:0000256" key="3">
    <source>
        <dbReference type="ARBA" id="ARBA00012756"/>
    </source>
</evidence>
<feature type="binding site" evidence="9">
    <location>
        <position position="165"/>
    </location>
    <ligand>
        <name>Zn(2+)</name>
        <dbReference type="ChEBI" id="CHEBI:29105"/>
    </ligand>
</feature>
<comment type="catalytic activity">
    <reaction evidence="1 6">
        <text>Hydrolysis of terminal non-reducing beta-D-galactose residues in beta-D-galactosides.</text>
        <dbReference type="EC" id="3.2.1.23"/>
    </reaction>
</comment>
<dbReference type="PANTHER" id="PTHR36447:SF1">
    <property type="entry name" value="BETA-GALACTOSIDASE GANA"/>
    <property type="match status" value="1"/>
</dbReference>
<evidence type="ECO:0000313" key="14">
    <source>
        <dbReference type="Proteomes" id="UP000216411"/>
    </source>
</evidence>
<dbReference type="Pfam" id="PF02449">
    <property type="entry name" value="Glyco_hydro_42"/>
    <property type="match status" value="1"/>
</dbReference>